<dbReference type="EMBL" id="JALJOT010000014">
    <property type="protein sequence ID" value="KAK9903517.1"/>
    <property type="molecule type" value="Genomic_DNA"/>
</dbReference>
<dbReference type="InterPro" id="IPR004344">
    <property type="entry name" value="TTL/TTLL_fam"/>
</dbReference>
<organism evidence="1 2">
    <name type="scientific">Coccomyxa subellipsoidea</name>
    <dbReference type="NCBI Taxonomy" id="248742"/>
    <lineage>
        <taxon>Eukaryota</taxon>
        <taxon>Viridiplantae</taxon>
        <taxon>Chlorophyta</taxon>
        <taxon>core chlorophytes</taxon>
        <taxon>Trebouxiophyceae</taxon>
        <taxon>Trebouxiophyceae incertae sedis</taxon>
        <taxon>Coccomyxaceae</taxon>
        <taxon>Coccomyxa</taxon>
    </lineage>
</organism>
<dbReference type="SUPFAM" id="SSF56059">
    <property type="entry name" value="Glutathione synthetase ATP-binding domain-like"/>
    <property type="match status" value="1"/>
</dbReference>
<keyword evidence="2" id="KW-1185">Reference proteome</keyword>
<dbReference type="Gene3D" id="3.30.470.20">
    <property type="entry name" value="ATP-grasp fold, B domain"/>
    <property type="match status" value="1"/>
</dbReference>
<accession>A0ABR2YE77</accession>
<evidence type="ECO:0008006" key="3">
    <source>
        <dbReference type="Google" id="ProtNLM"/>
    </source>
</evidence>
<dbReference type="Proteomes" id="UP001491310">
    <property type="component" value="Unassembled WGS sequence"/>
</dbReference>
<evidence type="ECO:0000313" key="1">
    <source>
        <dbReference type="EMBL" id="KAK9903517.1"/>
    </source>
</evidence>
<dbReference type="PANTHER" id="PTHR47551">
    <property type="entry name" value="TUBULIN--TYROSINE LIGASE PBY1-RELATED"/>
    <property type="match status" value="1"/>
</dbReference>
<reference evidence="1 2" key="1">
    <citation type="journal article" date="2024" name="Nat. Commun.">
        <title>Phylogenomics reveals the evolutionary origins of lichenization in chlorophyte algae.</title>
        <authorList>
            <person name="Puginier C."/>
            <person name="Libourel C."/>
            <person name="Otte J."/>
            <person name="Skaloud P."/>
            <person name="Haon M."/>
            <person name="Grisel S."/>
            <person name="Petersen M."/>
            <person name="Berrin J.G."/>
            <person name="Delaux P.M."/>
            <person name="Dal Grande F."/>
            <person name="Keller J."/>
        </authorList>
    </citation>
    <scope>NUCLEOTIDE SEQUENCE [LARGE SCALE GENOMIC DNA]</scope>
    <source>
        <strain evidence="1 2">SAG 216-7</strain>
    </source>
</reference>
<gene>
    <name evidence="1" type="ORF">WJX75_007884</name>
</gene>
<dbReference type="InterPro" id="IPR027746">
    <property type="entry name" value="TTL"/>
</dbReference>
<proteinExistence type="predicted"/>
<protein>
    <recommendedName>
        <fullName evidence="3">Tubulin-tyrosine ligase</fullName>
    </recommendedName>
</protein>
<comment type="caution">
    <text evidence="1">The sequence shown here is derived from an EMBL/GenBank/DDBJ whole genome shotgun (WGS) entry which is preliminary data.</text>
</comment>
<sequence>MVWWDERPALANQVFASPETAPLQSISTVQELPSLTATVDLDCEYVRDLVVQAFARRPQWRVRVVNGEGEGPCEASSSSTLHWGEYERIDWQLVHEGRQHACCYCVRKGLIRKAHLAHNLKKWAAKHPNGAIAAGVPETLIMEVDDVEYIDEALADVYEVRDMEDGSATWIAKPSITNQAVGIFIFDRVSALREALHQAEGMREWVLQRYISRPLLINRRKFHIRAYVLCVGSLSVYVYSESLALFAGKEYDRQSLGSLDSHLTNTCHLQRSSTPESGTLAEVDAVKLLSELPQALQQEGMDLGAAEQCIQQVTHQMHGLIGECLEAVSNELTFFTLPNCFELFGFDLMVDEDWHVWLLEANAEPDLQQTGERLKGVIAGLVDGTLDLVAGPQEGTIGKAPVNGTTDREGHWMKVYDKQLEGRGIGGSGMRMH</sequence>
<dbReference type="PANTHER" id="PTHR47551:SF1">
    <property type="entry name" value="TUBULIN--TYROSINE LIGASE PBY1-RELATED"/>
    <property type="match status" value="1"/>
</dbReference>
<evidence type="ECO:0000313" key="2">
    <source>
        <dbReference type="Proteomes" id="UP001491310"/>
    </source>
</evidence>
<name>A0ABR2YE77_9CHLO</name>
<dbReference type="PROSITE" id="PS51221">
    <property type="entry name" value="TTL"/>
    <property type="match status" value="1"/>
</dbReference>
<dbReference type="Pfam" id="PF03133">
    <property type="entry name" value="TTL"/>
    <property type="match status" value="1"/>
</dbReference>